<accession>A0A4R6U612</accession>
<comment type="caution">
    <text evidence="2">The sequence shown here is derived from an EMBL/GenBank/DDBJ whole genome shotgun (WGS) entry which is preliminary data.</text>
</comment>
<protein>
    <submittedName>
        <fullName evidence="2">Branched-subunit amino acid transport protein AzlD</fullName>
    </submittedName>
</protein>
<dbReference type="Proteomes" id="UP000294575">
    <property type="component" value="Unassembled WGS sequence"/>
</dbReference>
<keyword evidence="1" id="KW-1133">Transmembrane helix</keyword>
<reference evidence="2 3" key="1">
    <citation type="submission" date="2019-03" db="EMBL/GenBank/DDBJ databases">
        <title>Genomic Encyclopedia of Type Strains, Phase IV (KMG-IV): sequencing the most valuable type-strain genomes for metagenomic binning, comparative biology and taxonomic classification.</title>
        <authorList>
            <person name="Goeker M."/>
        </authorList>
    </citation>
    <scope>NUCLEOTIDE SEQUENCE [LARGE SCALE GENOMIC DNA]</scope>
    <source>
        <strain evidence="2 3">DSM 28679</strain>
    </source>
</reference>
<sequence>MPSTGYIFLAVGVALAITFLLRALPFILKNAIKDSPLLLALNSWMPLGIMVILVVYCLSMIDPADSRLAGAQVIATLVTVAVHLWKHNLFLSVLAGTGTCVALANGLLPALL</sequence>
<name>A0A4R6U612_9GAMM</name>
<dbReference type="RefSeq" id="WP_101496666.1">
    <property type="nucleotide sequence ID" value="NZ_LNJZ01000007.1"/>
</dbReference>
<evidence type="ECO:0000313" key="3">
    <source>
        <dbReference type="Proteomes" id="UP000294575"/>
    </source>
</evidence>
<proteinExistence type="predicted"/>
<feature type="transmembrane region" description="Helical" evidence="1">
    <location>
        <begin position="6"/>
        <end position="25"/>
    </location>
</feature>
<dbReference type="PIRSF" id="PIRSF003203">
    <property type="entry name" value="AzlD"/>
    <property type="match status" value="1"/>
</dbReference>
<organism evidence="2 3">
    <name type="scientific">Thiopseudomonas denitrificans</name>
    <dbReference type="NCBI Taxonomy" id="1501432"/>
    <lineage>
        <taxon>Bacteria</taxon>
        <taxon>Pseudomonadati</taxon>
        <taxon>Pseudomonadota</taxon>
        <taxon>Gammaproteobacteria</taxon>
        <taxon>Pseudomonadales</taxon>
        <taxon>Pseudomonadaceae</taxon>
        <taxon>Thiopseudomonas</taxon>
    </lineage>
</organism>
<dbReference type="OrthoDB" id="7870017at2"/>
<keyword evidence="1" id="KW-0812">Transmembrane</keyword>
<feature type="transmembrane region" description="Helical" evidence="1">
    <location>
        <begin position="37"/>
        <end position="61"/>
    </location>
</feature>
<keyword evidence="3" id="KW-1185">Reference proteome</keyword>
<feature type="transmembrane region" description="Helical" evidence="1">
    <location>
        <begin position="67"/>
        <end position="85"/>
    </location>
</feature>
<evidence type="ECO:0000256" key="1">
    <source>
        <dbReference type="SAM" id="Phobius"/>
    </source>
</evidence>
<feature type="transmembrane region" description="Helical" evidence="1">
    <location>
        <begin position="90"/>
        <end position="111"/>
    </location>
</feature>
<dbReference type="AlphaFoldDB" id="A0A4R6U612"/>
<dbReference type="Pfam" id="PF05437">
    <property type="entry name" value="AzlD"/>
    <property type="match status" value="1"/>
</dbReference>
<evidence type="ECO:0000313" key="2">
    <source>
        <dbReference type="EMBL" id="TDQ39955.1"/>
    </source>
</evidence>
<dbReference type="InterPro" id="IPR008407">
    <property type="entry name" value="Brnchd-chn_aa_trnsp_AzlD"/>
</dbReference>
<dbReference type="EMBL" id="SNYK01000001">
    <property type="protein sequence ID" value="TDQ39955.1"/>
    <property type="molecule type" value="Genomic_DNA"/>
</dbReference>
<gene>
    <name evidence="2" type="ORF">DFQ45_10187</name>
</gene>
<keyword evidence="1" id="KW-0472">Membrane</keyword>